<keyword evidence="2" id="KW-1185">Reference proteome</keyword>
<protein>
    <submittedName>
        <fullName evidence="1">Uncharacterized protein</fullName>
    </submittedName>
</protein>
<dbReference type="AlphaFoldDB" id="A0A345H8S9"/>
<evidence type="ECO:0000313" key="1">
    <source>
        <dbReference type="EMBL" id="AXG72989.1"/>
    </source>
</evidence>
<gene>
    <name evidence="1" type="ORF">DVK85_01560</name>
</gene>
<organism evidence="1 2">
    <name type="scientific">Flavobacterium arcticum</name>
    <dbReference type="NCBI Taxonomy" id="1784713"/>
    <lineage>
        <taxon>Bacteria</taxon>
        <taxon>Pseudomonadati</taxon>
        <taxon>Bacteroidota</taxon>
        <taxon>Flavobacteriia</taxon>
        <taxon>Flavobacteriales</taxon>
        <taxon>Flavobacteriaceae</taxon>
        <taxon>Flavobacterium</taxon>
    </lineage>
</organism>
<dbReference type="Proteomes" id="UP000253951">
    <property type="component" value="Chromosome"/>
</dbReference>
<accession>A0A345H8S9</accession>
<reference evidence="1 2" key="1">
    <citation type="submission" date="2018-07" db="EMBL/GenBank/DDBJ databases">
        <title>Complete genome sequence of Flavobacterium arcticum type strain SM1502T.</title>
        <authorList>
            <person name="Li Y."/>
            <person name="Li D.-D."/>
        </authorList>
    </citation>
    <scope>NUCLEOTIDE SEQUENCE [LARGE SCALE GENOMIC DNA]</scope>
    <source>
        <strain evidence="1 2">SM1502</strain>
    </source>
</reference>
<sequence length="106" mass="12305">MRRDNSLMVILKRKETIMTNTTQNTNTNINNENRPNWRLVQEKAYFKTGRNGQSTKETKTIELAVGWKKTSEKGVHYISWSDSVIPVLPDVDGRIVTRAFEITYDD</sequence>
<proteinExistence type="predicted"/>
<name>A0A345H8S9_9FLAO</name>
<dbReference type="EMBL" id="CP031188">
    <property type="protein sequence ID" value="AXG72989.1"/>
    <property type="molecule type" value="Genomic_DNA"/>
</dbReference>
<evidence type="ECO:0000313" key="2">
    <source>
        <dbReference type="Proteomes" id="UP000253951"/>
    </source>
</evidence>
<dbReference type="KEGG" id="fat:DVK85_01560"/>